<comment type="caution">
    <text evidence="1">The sequence shown here is derived from an EMBL/GenBank/DDBJ whole genome shotgun (WGS) entry which is preliminary data.</text>
</comment>
<reference evidence="2" key="1">
    <citation type="journal article" date="2015" name="Genome Announc.">
        <title>Draft genome sequence of Talaromyces cellulolyticus strain Y-94, a source of lignocellulosic biomass-degrading enzymes.</title>
        <authorList>
            <person name="Fujii T."/>
            <person name="Koike H."/>
            <person name="Sawayama S."/>
            <person name="Yano S."/>
            <person name="Inoue H."/>
        </authorList>
    </citation>
    <scope>NUCLEOTIDE SEQUENCE [LARGE SCALE GENOMIC DNA]</scope>
    <source>
        <strain evidence="2">Y-94</strain>
    </source>
</reference>
<dbReference type="Proteomes" id="UP000053095">
    <property type="component" value="Unassembled WGS sequence"/>
</dbReference>
<protein>
    <submittedName>
        <fullName evidence="1">Uncharacterized protein</fullName>
    </submittedName>
</protein>
<evidence type="ECO:0000313" key="2">
    <source>
        <dbReference type="Proteomes" id="UP000053095"/>
    </source>
</evidence>
<evidence type="ECO:0000313" key="1">
    <source>
        <dbReference type="EMBL" id="GAM43752.1"/>
    </source>
</evidence>
<keyword evidence="2" id="KW-1185">Reference proteome</keyword>
<accession>A0A6V8HQY1</accession>
<name>A0A6V8HQY1_TALPI</name>
<sequence length="328" mass="36668">MILNVLIMAAADGGTVSMNALESPFLAPLRSLQWLDIYGSVSASPVHLQGLTQLIRMRGGLEMVQLPGLGAILSFFELINCSKTLSHPQFSFISLQGIDNPTLSEYFMFDAKSLKDRFVELYRVGCSEEYLAILQAMRVHLLVLDRYMRGLLPNPDLRQLSDRRNLIQHRLMSLRPTSGRDGVGVNLAEACRLSTIILSVGVIFPLSGHEAPFFTLANMLRAELESCGALAMLPERQYTTILIWILTLGGIAAKQTPSRAWFVDKLSSVPTTLPTRWMEVKTRLHSMLWLSGACDHAGERLWKEVELLKLSRLGRDESGVSQTNRLFH</sequence>
<organism evidence="1 2">
    <name type="scientific">Talaromyces pinophilus</name>
    <name type="common">Penicillium pinophilum</name>
    <dbReference type="NCBI Taxonomy" id="128442"/>
    <lineage>
        <taxon>Eukaryota</taxon>
        <taxon>Fungi</taxon>
        <taxon>Dikarya</taxon>
        <taxon>Ascomycota</taxon>
        <taxon>Pezizomycotina</taxon>
        <taxon>Eurotiomycetes</taxon>
        <taxon>Eurotiomycetidae</taxon>
        <taxon>Eurotiales</taxon>
        <taxon>Trichocomaceae</taxon>
        <taxon>Talaromyces</taxon>
        <taxon>Talaromyces sect. Talaromyces</taxon>
    </lineage>
</organism>
<dbReference type="AlphaFoldDB" id="A0A6V8HQY1"/>
<proteinExistence type="predicted"/>
<dbReference type="PANTHER" id="PTHR37540:SF5">
    <property type="entry name" value="TRANSCRIPTION FACTOR DOMAIN-CONTAINING PROTEIN"/>
    <property type="match status" value="1"/>
</dbReference>
<dbReference type="PANTHER" id="PTHR37540">
    <property type="entry name" value="TRANSCRIPTION FACTOR (ACR-2), PUTATIVE-RELATED-RELATED"/>
    <property type="match status" value="1"/>
</dbReference>
<dbReference type="EMBL" id="DF933856">
    <property type="protein sequence ID" value="GAM43752.1"/>
    <property type="molecule type" value="Genomic_DNA"/>
</dbReference>
<gene>
    <name evidence="1" type="ORF">TCE0_060r18818</name>
</gene>